<keyword evidence="3 6" id="KW-0808">Transferase</keyword>
<dbReference type="RefSeq" id="WP_025585722.1">
    <property type="nucleotide sequence ID" value="NZ_LT976871.1"/>
</dbReference>
<comment type="caution">
    <text evidence="6">The sequence shown here is derived from an EMBL/GenBank/DDBJ whole genome shotgun (WGS) entry which is preliminary data.</text>
</comment>
<evidence type="ECO:0000259" key="5">
    <source>
        <dbReference type="Pfam" id="PF01555"/>
    </source>
</evidence>
<dbReference type="AlphaFoldDB" id="A0A7Z7NMI6"/>
<feature type="domain" description="DNA methylase N-4/N-6" evidence="5">
    <location>
        <begin position="47"/>
        <end position="265"/>
    </location>
</feature>
<accession>A0A7Z7NMI6</accession>
<dbReference type="GO" id="GO:0003677">
    <property type="term" value="F:DNA binding"/>
    <property type="evidence" value="ECO:0007669"/>
    <property type="project" value="InterPro"/>
</dbReference>
<dbReference type="InterPro" id="IPR002052">
    <property type="entry name" value="DNA_methylase_N6_adenine_CS"/>
</dbReference>
<evidence type="ECO:0000256" key="2">
    <source>
        <dbReference type="ARBA" id="ARBA00022603"/>
    </source>
</evidence>
<keyword evidence="2 6" id="KW-0489">Methyltransferase</keyword>
<dbReference type="EC" id="2.1.1.-" evidence="4"/>
<name>A0A7Z7NMI6_9BURK</name>
<organism evidence="6 7">
    <name type="scientific">Cupriavidus taiwanensis</name>
    <dbReference type="NCBI Taxonomy" id="164546"/>
    <lineage>
        <taxon>Bacteria</taxon>
        <taxon>Pseudomonadati</taxon>
        <taxon>Pseudomonadota</taxon>
        <taxon>Betaproteobacteria</taxon>
        <taxon>Burkholderiales</taxon>
        <taxon>Burkholderiaceae</taxon>
        <taxon>Cupriavidus</taxon>
    </lineage>
</organism>
<evidence type="ECO:0000256" key="1">
    <source>
        <dbReference type="ARBA" id="ARBA00006594"/>
    </source>
</evidence>
<dbReference type="Gene3D" id="3.40.50.150">
    <property type="entry name" value="Vaccinia Virus protein VP39"/>
    <property type="match status" value="1"/>
</dbReference>
<comment type="similarity">
    <text evidence="1 4">Belongs to the N(4)/N(6)-methyltransferase family.</text>
</comment>
<dbReference type="SUPFAM" id="SSF53335">
    <property type="entry name" value="S-adenosyl-L-methionine-dependent methyltransferases"/>
    <property type="match status" value="1"/>
</dbReference>
<evidence type="ECO:0000256" key="3">
    <source>
        <dbReference type="ARBA" id="ARBA00022679"/>
    </source>
</evidence>
<gene>
    <name evidence="6" type="ORF">CBM2594_A70544</name>
</gene>
<dbReference type="PANTHER" id="PTHR13370">
    <property type="entry name" value="RNA METHYLASE-RELATED"/>
    <property type="match status" value="1"/>
</dbReference>
<evidence type="ECO:0000313" key="7">
    <source>
        <dbReference type="Proteomes" id="UP000257139"/>
    </source>
</evidence>
<proteinExistence type="inferred from homology"/>
<protein>
    <recommendedName>
        <fullName evidence="4">Methyltransferase</fullName>
        <ecNumber evidence="4">2.1.1.-</ecNumber>
    </recommendedName>
</protein>
<dbReference type="GO" id="GO:0005737">
    <property type="term" value="C:cytoplasm"/>
    <property type="evidence" value="ECO:0007669"/>
    <property type="project" value="TreeGrafter"/>
</dbReference>
<dbReference type="GO" id="GO:0008170">
    <property type="term" value="F:N-methyltransferase activity"/>
    <property type="evidence" value="ECO:0007669"/>
    <property type="project" value="InterPro"/>
</dbReference>
<dbReference type="Pfam" id="PF01555">
    <property type="entry name" value="N6_N4_Mtase"/>
    <property type="match status" value="1"/>
</dbReference>
<evidence type="ECO:0000313" key="6">
    <source>
        <dbReference type="EMBL" id="SPC15979.1"/>
    </source>
</evidence>
<dbReference type="GO" id="GO:0032259">
    <property type="term" value="P:methylation"/>
    <property type="evidence" value="ECO:0007669"/>
    <property type="project" value="UniProtKB-KW"/>
</dbReference>
<evidence type="ECO:0000256" key="4">
    <source>
        <dbReference type="RuleBase" id="RU362026"/>
    </source>
</evidence>
<dbReference type="PANTHER" id="PTHR13370:SF3">
    <property type="entry name" value="TRNA (GUANINE(10)-N2)-METHYLTRANSFERASE HOMOLOG"/>
    <property type="match status" value="1"/>
</dbReference>
<dbReference type="InterPro" id="IPR029063">
    <property type="entry name" value="SAM-dependent_MTases_sf"/>
</dbReference>
<reference evidence="6 7" key="1">
    <citation type="submission" date="2018-01" db="EMBL/GenBank/DDBJ databases">
        <authorList>
            <person name="Clerissi C."/>
        </authorList>
    </citation>
    <scope>NUCLEOTIDE SEQUENCE [LARGE SCALE GENOMIC DNA]</scope>
    <source>
        <strain evidence="6">Cupriavidus taiwanensis STM 6021</strain>
    </source>
</reference>
<dbReference type="InterPro" id="IPR001091">
    <property type="entry name" value="RM_Methyltransferase"/>
</dbReference>
<dbReference type="PRINTS" id="PR00508">
    <property type="entry name" value="S21N4MTFRASE"/>
</dbReference>
<dbReference type="PROSITE" id="PS00092">
    <property type="entry name" value="N6_MTASE"/>
    <property type="match status" value="1"/>
</dbReference>
<dbReference type="Proteomes" id="UP000257139">
    <property type="component" value="Chromosome CBM2594_a"/>
</dbReference>
<sequence length="309" mass="34006">MRALPPTGLAVGGAGAPDAAGAPDSAQLRLFQEDMFEGIARLPDGSVDLIVADPPYGLGKDYGNDSDLLSGQAYLDWSERWMDAVVPKLAPKGTLYLFCTWQYSPELFVMLKRRLTMINEIIWDRRVPSMGGTTRKFSSVHDNIGFFARARDYYFDLDPVRIPYDPETKKARSRPRFEGKKWLEVGYNPKDLWSVSRIHRQDPERANHPTQKPLEIVERMVLSSCPPGGLVLDPFAGSGTTAVACLRHGRRFAGFEINPEYVQVACARVAAAAQAMPAIEHDGAPSLATPTLAAANDDVSPASRPHLIP</sequence>
<dbReference type="EMBL" id="OGUU01000011">
    <property type="protein sequence ID" value="SPC15979.1"/>
    <property type="molecule type" value="Genomic_DNA"/>
</dbReference>
<dbReference type="InterPro" id="IPR002941">
    <property type="entry name" value="DNA_methylase_N4/N6"/>
</dbReference>